<evidence type="ECO:0000313" key="2">
    <source>
        <dbReference type="Proteomes" id="UP001057402"/>
    </source>
</evidence>
<organism evidence="1 2">
    <name type="scientific">Melastoma candidum</name>
    <dbReference type="NCBI Taxonomy" id="119954"/>
    <lineage>
        <taxon>Eukaryota</taxon>
        <taxon>Viridiplantae</taxon>
        <taxon>Streptophyta</taxon>
        <taxon>Embryophyta</taxon>
        <taxon>Tracheophyta</taxon>
        <taxon>Spermatophyta</taxon>
        <taxon>Magnoliopsida</taxon>
        <taxon>eudicotyledons</taxon>
        <taxon>Gunneridae</taxon>
        <taxon>Pentapetalae</taxon>
        <taxon>rosids</taxon>
        <taxon>malvids</taxon>
        <taxon>Myrtales</taxon>
        <taxon>Melastomataceae</taxon>
        <taxon>Melastomatoideae</taxon>
        <taxon>Melastomateae</taxon>
        <taxon>Melastoma</taxon>
    </lineage>
</organism>
<gene>
    <name evidence="1" type="ORF">MLD38_033402</name>
</gene>
<evidence type="ECO:0000313" key="1">
    <source>
        <dbReference type="EMBL" id="KAI4319852.1"/>
    </source>
</evidence>
<name>A0ACB9M6M1_9MYRT</name>
<proteinExistence type="predicted"/>
<protein>
    <submittedName>
        <fullName evidence="1">Uncharacterized protein</fullName>
    </submittedName>
</protein>
<dbReference type="EMBL" id="CM042889">
    <property type="protein sequence ID" value="KAI4319852.1"/>
    <property type="molecule type" value="Genomic_DNA"/>
</dbReference>
<comment type="caution">
    <text evidence="1">The sequence shown here is derived from an EMBL/GenBank/DDBJ whole genome shotgun (WGS) entry which is preliminary data.</text>
</comment>
<accession>A0ACB9M6M1</accession>
<keyword evidence="2" id="KW-1185">Reference proteome</keyword>
<dbReference type="Proteomes" id="UP001057402">
    <property type="component" value="Chromosome 10"/>
</dbReference>
<reference evidence="2" key="1">
    <citation type="journal article" date="2023" name="Front. Plant Sci.">
        <title>Chromosomal-level genome assembly of Melastoma candidum provides insights into trichome evolution.</title>
        <authorList>
            <person name="Zhong Y."/>
            <person name="Wu W."/>
            <person name="Sun C."/>
            <person name="Zou P."/>
            <person name="Liu Y."/>
            <person name="Dai S."/>
            <person name="Zhou R."/>
        </authorList>
    </citation>
    <scope>NUCLEOTIDE SEQUENCE [LARGE SCALE GENOMIC DNA]</scope>
</reference>
<sequence>MSSLSNHHLTPLPPPVPPSPSRNPPPRTDTARSTAAADPDHRVTIEPSIIAGAGTSPASFSLISSSTSSRSSSATSLLLHRSSNHNHKSSPLLTPTPFILGKRVRADEDHTKDDVLVEQPGGFWATLPAWPDF</sequence>